<dbReference type="EMBL" id="ML213503">
    <property type="protein sequence ID" value="TFK56902.1"/>
    <property type="molecule type" value="Genomic_DNA"/>
</dbReference>
<feature type="region of interest" description="Disordered" evidence="1">
    <location>
        <begin position="196"/>
        <end position="236"/>
    </location>
</feature>
<feature type="compositionally biased region" description="Low complexity" evidence="1">
    <location>
        <begin position="214"/>
        <end position="225"/>
    </location>
</feature>
<reference evidence="2 3" key="1">
    <citation type="journal article" date="2019" name="Nat. Ecol. Evol.">
        <title>Megaphylogeny resolves global patterns of mushroom evolution.</title>
        <authorList>
            <person name="Varga T."/>
            <person name="Krizsan K."/>
            <person name="Foldi C."/>
            <person name="Dima B."/>
            <person name="Sanchez-Garcia M."/>
            <person name="Sanchez-Ramirez S."/>
            <person name="Szollosi G.J."/>
            <person name="Szarkandi J.G."/>
            <person name="Papp V."/>
            <person name="Albert L."/>
            <person name="Andreopoulos W."/>
            <person name="Angelini C."/>
            <person name="Antonin V."/>
            <person name="Barry K.W."/>
            <person name="Bougher N.L."/>
            <person name="Buchanan P."/>
            <person name="Buyck B."/>
            <person name="Bense V."/>
            <person name="Catcheside P."/>
            <person name="Chovatia M."/>
            <person name="Cooper J."/>
            <person name="Damon W."/>
            <person name="Desjardin D."/>
            <person name="Finy P."/>
            <person name="Geml J."/>
            <person name="Haridas S."/>
            <person name="Hughes K."/>
            <person name="Justo A."/>
            <person name="Karasinski D."/>
            <person name="Kautmanova I."/>
            <person name="Kiss B."/>
            <person name="Kocsube S."/>
            <person name="Kotiranta H."/>
            <person name="LaButti K.M."/>
            <person name="Lechner B.E."/>
            <person name="Liimatainen K."/>
            <person name="Lipzen A."/>
            <person name="Lukacs Z."/>
            <person name="Mihaltcheva S."/>
            <person name="Morgado L.N."/>
            <person name="Niskanen T."/>
            <person name="Noordeloos M.E."/>
            <person name="Ohm R.A."/>
            <person name="Ortiz-Santana B."/>
            <person name="Ovrebo C."/>
            <person name="Racz N."/>
            <person name="Riley R."/>
            <person name="Savchenko A."/>
            <person name="Shiryaev A."/>
            <person name="Soop K."/>
            <person name="Spirin V."/>
            <person name="Szebenyi C."/>
            <person name="Tomsovsky M."/>
            <person name="Tulloss R.E."/>
            <person name="Uehling J."/>
            <person name="Grigoriev I.V."/>
            <person name="Vagvolgyi C."/>
            <person name="Papp T."/>
            <person name="Martin F.M."/>
            <person name="Miettinen O."/>
            <person name="Hibbett D.S."/>
            <person name="Nagy L.G."/>
        </authorList>
    </citation>
    <scope>NUCLEOTIDE SEQUENCE [LARGE SCALE GENOMIC DNA]</scope>
    <source>
        <strain evidence="2 3">OMC1185</strain>
    </source>
</reference>
<keyword evidence="3" id="KW-1185">Reference proteome</keyword>
<gene>
    <name evidence="2" type="ORF">OE88DRAFT_1640721</name>
</gene>
<evidence type="ECO:0000313" key="2">
    <source>
        <dbReference type="EMBL" id="TFK56902.1"/>
    </source>
</evidence>
<name>A0A5C3NHN2_9AGAM</name>
<organism evidence="2 3">
    <name type="scientific">Heliocybe sulcata</name>
    <dbReference type="NCBI Taxonomy" id="5364"/>
    <lineage>
        <taxon>Eukaryota</taxon>
        <taxon>Fungi</taxon>
        <taxon>Dikarya</taxon>
        <taxon>Basidiomycota</taxon>
        <taxon>Agaricomycotina</taxon>
        <taxon>Agaricomycetes</taxon>
        <taxon>Gloeophyllales</taxon>
        <taxon>Gloeophyllaceae</taxon>
        <taxon>Heliocybe</taxon>
    </lineage>
</organism>
<proteinExistence type="predicted"/>
<feature type="compositionally biased region" description="Polar residues" evidence="1">
    <location>
        <begin position="1"/>
        <end position="15"/>
    </location>
</feature>
<feature type="region of interest" description="Disordered" evidence="1">
    <location>
        <begin position="1"/>
        <end position="23"/>
    </location>
</feature>
<accession>A0A5C3NHN2</accession>
<evidence type="ECO:0000313" key="3">
    <source>
        <dbReference type="Proteomes" id="UP000305948"/>
    </source>
</evidence>
<protein>
    <submittedName>
        <fullName evidence="2">Uncharacterized protein</fullName>
    </submittedName>
</protein>
<dbReference type="AlphaFoldDB" id="A0A5C3NHN2"/>
<evidence type="ECO:0000256" key="1">
    <source>
        <dbReference type="SAM" id="MobiDB-lite"/>
    </source>
</evidence>
<dbReference type="Proteomes" id="UP000305948">
    <property type="component" value="Unassembled WGS sequence"/>
</dbReference>
<sequence>MASSGRDSNVQQEAMASSGEGPKQVAADADLVGLTGPLWLHSNRERGALEGAYDRLHLLLSEWAAHPTSHFLFVQIRDRQESSKRERQETERQAEQVSIEGVEGDSIAGLISAGPGERVVVVNTAEGATMEPVVAVVDMVVASVEDIMGDVPDPTYLLDTALGMQVATSGLGEERGAVRELHCRAVPDEMALTRADKADGNRASAPVASRKPPTCTASAGTTSDSTRADADAAKAPPIRLRTRVSRRASSMHIGLTNTHALYLQLLDKDQFALGDIEMILTN</sequence>